<dbReference type="Proteomes" id="UP001589776">
    <property type="component" value="Unassembled WGS sequence"/>
</dbReference>
<accession>A0ABV6DSM6</accession>
<keyword evidence="1" id="KW-0812">Transmembrane</keyword>
<dbReference type="Pfam" id="PF06161">
    <property type="entry name" value="DUF975"/>
    <property type="match status" value="1"/>
</dbReference>
<keyword evidence="1" id="KW-0472">Membrane</keyword>
<protein>
    <submittedName>
        <fullName evidence="2">DUF975 family protein</fullName>
    </submittedName>
</protein>
<dbReference type="PANTHER" id="PTHR40076">
    <property type="entry name" value="MEMBRANE PROTEIN-RELATED"/>
    <property type="match status" value="1"/>
</dbReference>
<dbReference type="RefSeq" id="WP_377473083.1">
    <property type="nucleotide sequence ID" value="NZ_JBHLWN010000100.1"/>
</dbReference>
<reference evidence="2 3" key="1">
    <citation type="submission" date="2024-09" db="EMBL/GenBank/DDBJ databases">
        <authorList>
            <person name="Sun Q."/>
            <person name="Mori K."/>
        </authorList>
    </citation>
    <scope>NUCLEOTIDE SEQUENCE [LARGE SCALE GENOMIC DNA]</scope>
    <source>
        <strain evidence="2 3">CCM 7759</strain>
    </source>
</reference>
<name>A0ABV6DSM6_9BACL</name>
<evidence type="ECO:0000313" key="2">
    <source>
        <dbReference type="EMBL" id="MFC0215629.1"/>
    </source>
</evidence>
<comment type="caution">
    <text evidence="2">The sequence shown here is derived from an EMBL/GenBank/DDBJ whole genome shotgun (WGS) entry which is preliminary data.</text>
</comment>
<keyword evidence="3" id="KW-1185">Reference proteome</keyword>
<feature type="transmembrane region" description="Helical" evidence="1">
    <location>
        <begin position="76"/>
        <end position="101"/>
    </location>
</feature>
<organism evidence="2 3">
    <name type="scientific">Paenibacillus chartarius</name>
    <dbReference type="NCBI Taxonomy" id="747481"/>
    <lineage>
        <taxon>Bacteria</taxon>
        <taxon>Bacillati</taxon>
        <taxon>Bacillota</taxon>
        <taxon>Bacilli</taxon>
        <taxon>Bacillales</taxon>
        <taxon>Paenibacillaceae</taxon>
        <taxon>Paenibacillus</taxon>
    </lineage>
</organism>
<evidence type="ECO:0000313" key="3">
    <source>
        <dbReference type="Proteomes" id="UP001589776"/>
    </source>
</evidence>
<gene>
    <name evidence="2" type="ORF">ACFFK0_24845</name>
</gene>
<keyword evidence="1" id="KW-1133">Transmembrane helix</keyword>
<feature type="transmembrane region" description="Helical" evidence="1">
    <location>
        <begin position="143"/>
        <end position="163"/>
    </location>
</feature>
<dbReference type="InterPro" id="IPR010380">
    <property type="entry name" value="DUF975"/>
</dbReference>
<proteinExistence type="predicted"/>
<feature type="transmembrane region" description="Helical" evidence="1">
    <location>
        <begin position="208"/>
        <end position="226"/>
    </location>
</feature>
<evidence type="ECO:0000256" key="1">
    <source>
        <dbReference type="SAM" id="Phobius"/>
    </source>
</evidence>
<sequence length="259" mass="28620">MWTRAMLKERAKAVLKGSYWKAFLVGLVMVVAGGQSGGGISLNFGGLPFGGGDNQGRGGFDWSSEGTSGLGGGVEFLALFIAIFAVIFLVVLAFVLAYRIFLGFPIEVSSRQYYKQASLGDVNLNYLGHVFNRIAYWPIIKAMLLRGVYTFLWTLLLVIPGIVKSYAYSMVPYLLADNPHIGTSRAIELSERMCKGQKWRMFVLDLSFIGWFLLGLLACGVGVLFVQPYVNQTKAELYLTLRQDALEQGMTTPEELRLA</sequence>
<dbReference type="PANTHER" id="PTHR40076:SF1">
    <property type="entry name" value="MEMBRANE PROTEIN"/>
    <property type="match status" value="1"/>
</dbReference>
<dbReference type="EMBL" id="JBHLWN010000100">
    <property type="protein sequence ID" value="MFC0215629.1"/>
    <property type="molecule type" value="Genomic_DNA"/>
</dbReference>